<dbReference type="SUPFAM" id="SSF50998">
    <property type="entry name" value="Quinoprotein alcohol dehydrogenase-like"/>
    <property type="match status" value="1"/>
</dbReference>
<dbReference type="InterPro" id="IPR015943">
    <property type="entry name" value="WD40/YVTN_repeat-like_dom_sf"/>
</dbReference>
<dbReference type="PANTHER" id="PTHR34512:SF30">
    <property type="entry name" value="OUTER MEMBRANE PROTEIN ASSEMBLY FACTOR BAMB"/>
    <property type="match status" value="1"/>
</dbReference>
<dbReference type="PANTHER" id="PTHR34512">
    <property type="entry name" value="CELL SURFACE PROTEIN"/>
    <property type="match status" value="1"/>
</dbReference>
<keyword evidence="2" id="KW-0732">Signal</keyword>
<protein>
    <recommendedName>
        <fullName evidence="3">Pyrrolo-quinoline quinone repeat domain-containing protein</fullName>
    </recommendedName>
</protein>
<reference evidence="4" key="1">
    <citation type="submission" date="2023-10" db="EMBL/GenBank/DDBJ databases">
        <authorList>
            <person name="Chen Y."/>
            <person name="Shah S."/>
            <person name="Dougan E. K."/>
            <person name="Thang M."/>
            <person name="Chan C."/>
        </authorList>
    </citation>
    <scope>NUCLEOTIDE SEQUENCE [LARGE SCALE GENOMIC DNA]</scope>
</reference>
<feature type="chain" id="PRO_5045865012" description="Pyrrolo-quinoline quinone repeat domain-containing protein" evidence="2">
    <location>
        <begin position="20"/>
        <end position="763"/>
    </location>
</feature>
<feature type="compositionally biased region" description="Basic and acidic residues" evidence="1">
    <location>
        <begin position="71"/>
        <end position="93"/>
    </location>
</feature>
<keyword evidence="5" id="KW-1185">Reference proteome</keyword>
<comment type="caution">
    <text evidence="4">The sequence shown here is derived from an EMBL/GenBank/DDBJ whole genome shotgun (WGS) entry which is preliminary data.</text>
</comment>
<evidence type="ECO:0000313" key="4">
    <source>
        <dbReference type="EMBL" id="CAK0912135.1"/>
    </source>
</evidence>
<accession>A0ABN9YGX5</accession>
<dbReference type="Pfam" id="PF13360">
    <property type="entry name" value="PQQ_2"/>
    <property type="match status" value="1"/>
</dbReference>
<dbReference type="InterPro" id="IPR018391">
    <property type="entry name" value="PQQ_b-propeller_rpt"/>
</dbReference>
<gene>
    <name evidence="4" type="ORF">PCOR1329_LOCUS85753</name>
</gene>
<sequence length="763" mass="83116">MVVARANFLVIFQLLPAHAVGGLMYSSVHEKMIKAETIKEGTAAKRKMQEGKAAKYEMQEGSAIKVEMQEGKANKHGTQEGKAAKSRTQEGRMSRYGTQEGKTTRYAMQEGSTRHGALEGNLDRTALGSMNKMGVTRYKRRISRRAESQHGSFYWGDSSNHNGQAYAGATDLMDNLSWGWHHPSGLYATIPVGSPLIDDEMNIYVGSDDAIRKFSVAGDIIWSYAPRGQLAAAPTLYMGGSRRVADPVSEEEELEEALVRPDWVQGNESEPSAQLFRDFKLGDLVKVKPGARYMADGKELYKEGDQGVISAIVDEGGKDARAVIQWGHSGHKSAVQLHAMKDRFVHAGQRYAAASGSMLVGSTTAGFVFAIDLATGNELWATWASNEIAGVKGSVAAKDGVVVVATDRCTDRYCYRYRNQTNVFTPGNAYVRGLSAADGTAIWEFKPTSPVWNMNPLWGNDGKVMFQDWEGRLYGLDLQTGVRRFRVGGDWGTHTHAAAVYSPGHNVVIAMGMIHYNKMNYHMDDALGVPIKHCNPYVAPGILPHCWTWPGLRGFVRGYNASSGRKLWETSTPEPPSGASIGQVATMGSFSTRLILTMGFNCFVNSPTQIWSMDPNNGNKRWMLNGPTLWTSHCASDKEGQDIRRAMGGRATCSPNSWSAPVTDALGDIYVGNQVGVLQRIGAANGGGAKDIQLLSTLTTGSAFQDAAIAFGDGVMAVSTCTSLLVFQTYAQNFTTETWSFTPKPTHDFHLHGYESTGGTSLR</sequence>
<feature type="region of interest" description="Disordered" evidence="1">
    <location>
        <begin position="71"/>
        <end position="120"/>
    </location>
</feature>
<feature type="signal peptide" evidence="2">
    <location>
        <begin position="1"/>
        <end position="19"/>
    </location>
</feature>
<proteinExistence type="predicted"/>
<dbReference type="Gene3D" id="2.130.10.10">
    <property type="entry name" value="YVTN repeat-like/Quinoprotein amine dehydrogenase"/>
    <property type="match status" value="1"/>
</dbReference>
<evidence type="ECO:0000256" key="2">
    <source>
        <dbReference type="SAM" id="SignalP"/>
    </source>
</evidence>
<dbReference type="InterPro" id="IPR011047">
    <property type="entry name" value="Quinoprotein_ADH-like_sf"/>
</dbReference>
<organism evidence="4 5">
    <name type="scientific">Prorocentrum cordatum</name>
    <dbReference type="NCBI Taxonomy" id="2364126"/>
    <lineage>
        <taxon>Eukaryota</taxon>
        <taxon>Sar</taxon>
        <taxon>Alveolata</taxon>
        <taxon>Dinophyceae</taxon>
        <taxon>Prorocentrales</taxon>
        <taxon>Prorocentraceae</taxon>
        <taxon>Prorocentrum</taxon>
    </lineage>
</organism>
<name>A0ABN9YGX5_9DINO</name>
<evidence type="ECO:0000256" key="1">
    <source>
        <dbReference type="SAM" id="MobiDB-lite"/>
    </source>
</evidence>
<dbReference type="SMART" id="SM00564">
    <property type="entry name" value="PQQ"/>
    <property type="match status" value="4"/>
</dbReference>
<evidence type="ECO:0000313" key="5">
    <source>
        <dbReference type="Proteomes" id="UP001189429"/>
    </source>
</evidence>
<dbReference type="InterPro" id="IPR002372">
    <property type="entry name" value="PQQ_rpt_dom"/>
</dbReference>
<evidence type="ECO:0000259" key="3">
    <source>
        <dbReference type="Pfam" id="PF13360"/>
    </source>
</evidence>
<feature type="domain" description="Pyrrolo-quinoline quinone repeat" evidence="3">
    <location>
        <begin position="346"/>
        <end position="484"/>
    </location>
</feature>
<dbReference type="Proteomes" id="UP001189429">
    <property type="component" value="Unassembled WGS sequence"/>
</dbReference>
<dbReference type="EMBL" id="CAUYUJ010022703">
    <property type="protein sequence ID" value="CAK0912135.1"/>
    <property type="molecule type" value="Genomic_DNA"/>
</dbReference>